<evidence type="ECO:0008006" key="3">
    <source>
        <dbReference type="Google" id="ProtNLM"/>
    </source>
</evidence>
<name>A0ABP8UDF4_9ACTN</name>
<proteinExistence type="predicted"/>
<protein>
    <recommendedName>
        <fullName evidence="3">Phage tail protein</fullName>
    </recommendedName>
</protein>
<dbReference type="InterPro" id="IPR058009">
    <property type="entry name" value="TTP_Phage_16"/>
</dbReference>
<dbReference type="Pfam" id="PF25595">
    <property type="entry name" value="Phage_TTP_16"/>
    <property type="match status" value="1"/>
</dbReference>
<comment type="caution">
    <text evidence="1">The sequence shown here is derived from an EMBL/GenBank/DDBJ whole genome shotgun (WGS) entry which is preliminary data.</text>
</comment>
<keyword evidence="2" id="KW-1185">Reference proteome</keyword>
<evidence type="ECO:0000313" key="1">
    <source>
        <dbReference type="EMBL" id="GAA4626608.1"/>
    </source>
</evidence>
<accession>A0ABP8UDF4</accession>
<dbReference type="RefSeq" id="WP_345431939.1">
    <property type="nucleotide sequence ID" value="NZ_BAABHK010000004.1"/>
</dbReference>
<reference evidence="2" key="1">
    <citation type="journal article" date="2019" name="Int. J. Syst. Evol. Microbiol.">
        <title>The Global Catalogue of Microorganisms (GCM) 10K type strain sequencing project: providing services to taxonomists for standard genome sequencing and annotation.</title>
        <authorList>
            <consortium name="The Broad Institute Genomics Platform"/>
            <consortium name="The Broad Institute Genome Sequencing Center for Infectious Disease"/>
            <person name="Wu L."/>
            <person name="Ma J."/>
        </authorList>
    </citation>
    <scope>NUCLEOTIDE SEQUENCE [LARGE SCALE GENOMIC DNA]</scope>
    <source>
        <strain evidence="2">JCM 17939</strain>
    </source>
</reference>
<dbReference type="Proteomes" id="UP001501442">
    <property type="component" value="Unassembled WGS sequence"/>
</dbReference>
<gene>
    <name evidence="1" type="ORF">GCM10023196_035540</name>
</gene>
<dbReference type="EMBL" id="BAABHK010000004">
    <property type="protein sequence ID" value="GAA4626608.1"/>
    <property type="molecule type" value="Genomic_DNA"/>
</dbReference>
<organism evidence="1 2">
    <name type="scientific">Actinoallomurus vinaceus</name>
    <dbReference type="NCBI Taxonomy" id="1080074"/>
    <lineage>
        <taxon>Bacteria</taxon>
        <taxon>Bacillati</taxon>
        <taxon>Actinomycetota</taxon>
        <taxon>Actinomycetes</taxon>
        <taxon>Streptosporangiales</taxon>
        <taxon>Thermomonosporaceae</taxon>
        <taxon>Actinoallomurus</taxon>
    </lineage>
</organism>
<evidence type="ECO:0000313" key="2">
    <source>
        <dbReference type="Proteomes" id="UP001501442"/>
    </source>
</evidence>
<sequence length="161" mass="17349">MVATPISASSRYVNVNTTVVYWVPTIANKNSPTRSELNAGTNLVGENSAASGWTVKTDLVETPTMANRFTPKIPGRIQADDSSLTMYMDLGGTDARALMPADTNGFIVWCDGGDVTGRKMDVYPVRVASHSKPRSTEAKEAATVEIMYAITDQPAEYVTIP</sequence>